<dbReference type="InterPro" id="IPR003719">
    <property type="entry name" value="Phenazine_PhzF-like"/>
</dbReference>
<evidence type="ECO:0000313" key="3">
    <source>
        <dbReference type="EMBL" id="MCC9295980.1"/>
    </source>
</evidence>
<dbReference type="EMBL" id="JAJJPB010000021">
    <property type="protein sequence ID" value="MCC9295980.1"/>
    <property type="molecule type" value="Genomic_DNA"/>
</dbReference>
<dbReference type="Pfam" id="PF02567">
    <property type="entry name" value="PhzC-PhzF"/>
    <property type="match status" value="1"/>
</dbReference>
<gene>
    <name evidence="3" type="ORF">LN736_14040</name>
</gene>
<dbReference type="NCBIfam" id="TIGR00654">
    <property type="entry name" value="PhzF_family"/>
    <property type="match status" value="1"/>
</dbReference>
<dbReference type="PIRSF" id="PIRSF016184">
    <property type="entry name" value="PhzC_PhzF"/>
    <property type="match status" value="1"/>
</dbReference>
<sequence>MKYYVVDAFADEVFKGNPAGVCVLDEPIGDNVMQKIAAENNLSETAFVIKNGDNYDLRWFTPKSEIDLCGHATLGTSYVISNYVDVGIENMGFNTASGVLKVKRNGDLYEMDLPLREPKKIKLSHEIISETIGIKPVETYLSRDLFIVLETEEQVKKLTPNFSKMVKLDKGLGVIVTAKGTDVDFVSRCFYPKLGVNEDPVTGSAHSNLVPFWSRILNKRVMVAKQLSERGGILYCKMAGDRVKISGRAVPYMIGDINIIQN</sequence>
<dbReference type="PANTHER" id="PTHR13774">
    <property type="entry name" value="PHENAZINE BIOSYNTHESIS PROTEIN"/>
    <property type="match status" value="1"/>
</dbReference>
<protein>
    <submittedName>
        <fullName evidence="3">PhzF family phenazine biosynthesis protein</fullName>
    </submittedName>
</protein>
<dbReference type="SUPFAM" id="SSF54506">
    <property type="entry name" value="Diaminopimelate epimerase-like"/>
    <property type="match status" value="1"/>
</dbReference>
<comment type="caution">
    <text evidence="3">The sequence shown here is derived from an EMBL/GenBank/DDBJ whole genome shotgun (WGS) entry which is preliminary data.</text>
</comment>
<organism evidence="3 4">
    <name type="scientific">Clostridium aromativorans</name>
    <dbReference type="NCBI Taxonomy" id="2836848"/>
    <lineage>
        <taxon>Bacteria</taxon>
        <taxon>Bacillati</taxon>
        <taxon>Bacillota</taxon>
        <taxon>Clostridia</taxon>
        <taxon>Eubacteriales</taxon>
        <taxon>Clostridiaceae</taxon>
        <taxon>Clostridium</taxon>
    </lineage>
</organism>
<dbReference type="PANTHER" id="PTHR13774:SF17">
    <property type="entry name" value="PHENAZINE BIOSYNTHESIS-LIKE DOMAIN-CONTAINING PROTEIN"/>
    <property type="match status" value="1"/>
</dbReference>
<keyword evidence="4" id="KW-1185">Reference proteome</keyword>
<reference evidence="3" key="1">
    <citation type="submission" date="2021-11" db="EMBL/GenBank/DDBJ databases">
        <authorList>
            <person name="Qingchun L."/>
            <person name="Dong Z."/>
            <person name="Zongwei Q."/>
            <person name="Jia Z."/>
            <person name="Duotao L."/>
        </authorList>
    </citation>
    <scope>NUCLEOTIDE SEQUENCE</scope>
    <source>
        <strain evidence="3">WLY-B-L2</strain>
    </source>
</reference>
<dbReference type="Proteomes" id="UP001165422">
    <property type="component" value="Unassembled WGS sequence"/>
</dbReference>
<evidence type="ECO:0000313" key="4">
    <source>
        <dbReference type="Proteomes" id="UP001165422"/>
    </source>
</evidence>
<proteinExistence type="inferred from homology"/>
<keyword evidence="2" id="KW-0413">Isomerase</keyword>
<dbReference type="RefSeq" id="WP_229981776.1">
    <property type="nucleotide sequence ID" value="NZ_JAJJPB010000021.1"/>
</dbReference>
<evidence type="ECO:0000256" key="2">
    <source>
        <dbReference type="ARBA" id="ARBA00023235"/>
    </source>
</evidence>
<comment type="similarity">
    <text evidence="1">Belongs to the PhzF family.</text>
</comment>
<evidence type="ECO:0000256" key="1">
    <source>
        <dbReference type="ARBA" id="ARBA00008270"/>
    </source>
</evidence>
<name>A0ABS8N860_9CLOT</name>
<accession>A0ABS8N860</accession>
<dbReference type="Gene3D" id="3.10.310.10">
    <property type="entry name" value="Diaminopimelate Epimerase, Chain A, domain 1"/>
    <property type="match status" value="2"/>
</dbReference>